<sequence length="462" mass="47300">MKRSRTAAGGEVAGDGGPLSARQLTALVVARATSCAGFFAVLPYLGLWLVDSRGLTGADAGLVVGAAILANRAGGVLLVPLIHRLGLKASVGAGYLGAAVAFAVLGAGLRLPAYGWLVLAALAGLSLAMATTAMKAQVAAFPPDQRLRGFSYLNMAVNAGSAVGPVIGGALLEWHAGWLPLAAAVLDLVALAAVPALPGAWRASEPARQAAADGGGDGGEKGQGRARWLPQRPFVAFSLLVCGTWVAYAQVFDVLPAYLGDAISTRDLGLVFTLNAVLVVALQVPVSALSRRVLSRPHAGFGLLCTAANVILAAAVLLFAFGRTGGLGLILAAMVLFTLSELVWSPLYDAQVSERRGKLSTTAAYALAGVAWGAAESAGAWLGTLLVVRPGEAGVLSPAAAPYWGAAALALLTGLAMSWSGRRRTPDTPLSGHERNSRSHDNSHSHENSHDDSHDVDMPARP</sequence>
<feature type="region of interest" description="Disordered" evidence="7">
    <location>
        <begin position="423"/>
        <end position="462"/>
    </location>
</feature>
<dbReference type="AlphaFoldDB" id="A0A3B0AHK1"/>
<feature type="transmembrane region" description="Helical" evidence="8">
    <location>
        <begin position="301"/>
        <end position="321"/>
    </location>
</feature>
<reference evidence="9 10" key="1">
    <citation type="journal article" date="2015" name="Antonie Van Leeuwenhoek">
        <title>Streptomyces klenkii sp. nov., isolated from deep marine sediment.</title>
        <authorList>
            <person name="Veyisoglu A."/>
            <person name="Sahin N."/>
        </authorList>
    </citation>
    <scope>NUCLEOTIDE SEQUENCE [LARGE SCALE GENOMIC DNA]</scope>
    <source>
        <strain evidence="9 10">KCTC 29202</strain>
    </source>
</reference>
<feature type="transmembrane region" description="Helical" evidence="8">
    <location>
        <begin position="89"/>
        <end position="107"/>
    </location>
</feature>
<evidence type="ECO:0000256" key="5">
    <source>
        <dbReference type="ARBA" id="ARBA00022989"/>
    </source>
</evidence>
<dbReference type="PANTHER" id="PTHR23517:SF2">
    <property type="entry name" value="MULTIDRUG RESISTANCE PROTEIN MDTH"/>
    <property type="match status" value="1"/>
</dbReference>
<dbReference type="Proteomes" id="UP000270343">
    <property type="component" value="Unassembled WGS sequence"/>
</dbReference>
<dbReference type="SUPFAM" id="SSF103473">
    <property type="entry name" value="MFS general substrate transporter"/>
    <property type="match status" value="1"/>
</dbReference>
<comment type="caution">
    <text evidence="9">The sequence shown here is derived from an EMBL/GenBank/DDBJ whole genome shotgun (WGS) entry which is preliminary data.</text>
</comment>
<keyword evidence="10" id="KW-1185">Reference proteome</keyword>
<dbReference type="InterPro" id="IPR011701">
    <property type="entry name" value="MFS"/>
</dbReference>
<evidence type="ECO:0000256" key="2">
    <source>
        <dbReference type="ARBA" id="ARBA00022448"/>
    </source>
</evidence>
<dbReference type="RefSeq" id="WP_120760024.1">
    <property type="nucleotide sequence ID" value="NZ_RBAM01000035.1"/>
</dbReference>
<comment type="subcellular location">
    <subcellularLocation>
        <location evidence="1">Cell membrane</location>
        <topology evidence="1">Multi-pass membrane protein</topology>
    </subcellularLocation>
</comment>
<evidence type="ECO:0000256" key="3">
    <source>
        <dbReference type="ARBA" id="ARBA00022475"/>
    </source>
</evidence>
<evidence type="ECO:0000256" key="1">
    <source>
        <dbReference type="ARBA" id="ARBA00004651"/>
    </source>
</evidence>
<evidence type="ECO:0000256" key="6">
    <source>
        <dbReference type="ARBA" id="ARBA00023136"/>
    </source>
</evidence>
<keyword evidence="4 8" id="KW-0812">Transmembrane</keyword>
<organism evidence="9 10">
    <name type="scientific">Streptomyces klenkii</name>
    <dbReference type="NCBI Taxonomy" id="1420899"/>
    <lineage>
        <taxon>Bacteria</taxon>
        <taxon>Bacillati</taxon>
        <taxon>Actinomycetota</taxon>
        <taxon>Actinomycetes</taxon>
        <taxon>Kitasatosporales</taxon>
        <taxon>Streptomycetaceae</taxon>
        <taxon>Streptomyces</taxon>
    </lineage>
</organism>
<evidence type="ECO:0000256" key="7">
    <source>
        <dbReference type="SAM" id="MobiDB-lite"/>
    </source>
</evidence>
<evidence type="ECO:0000313" key="9">
    <source>
        <dbReference type="EMBL" id="RKN60003.1"/>
    </source>
</evidence>
<dbReference type="OrthoDB" id="4193464at2"/>
<dbReference type="InterPro" id="IPR036259">
    <property type="entry name" value="MFS_trans_sf"/>
</dbReference>
<feature type="transmembrane region" description="Helical" evidence="8">
    <location>
        <begin position="234"/>
        <end position="258"/>
    </location>
</feature>
<dbReference type="GO" id="GO:0005886">
    <property type="term" value="C:plasma membrane"/>
    <property type="evidence" value="ECO:0007669"/>
    <property type="project" value="UniProtKB-SubCell"/>
</dbReference>
<protein>
    <submittedName>
        <fullName evidence="9">MFS transporter</fullName>
    </submittedName>
</protein>
<feature type="transmembrane region" description="Helical" evidence="8">
    <location>
        <begin position="365"/>
        <end position="388"/>
    </location>
</feature>
<evidence type="ECO:0000313" key="10">
    <source>
        <dbReference type="Proteomes" id="UP000270343"/>
    </source>
</evidence>
<keyword evidence="3" id="KW-1003">Cell membrane</keyword>
<feature type="transmembrane region" description="Helical" evidence="8">
    <location>
        <begin position="62"/>
        <end position="82"/>
    </location>
</feature>
<dbReference type="GO" id="GO:0022857">
    <property type="term" value="F:transmembrane transporter activity"/>
    <property type="evidence" value="ECO:0007669"/>
    <property type="project" value="InterPro"/>
</dbReference>
<evidence type="ECO:0000256" key="4">
    <source>
        <dbReference type="ARBA" id="ARBA00022692"/>
    </source>
</evidence>
<feature type="transmembrane region" description="Helical" evidence="8">
    <location>
        <begin position="113"/>
        <end position="131"/>
    </location>
</feature>
<feature type="compositionally biased region" description="Basic and acidic residues" evidence="7">
    <location>
        <begin position="432"/>
        <end position="462"/>
    </location>
</feature>
<keyword evidence="2" id="KW-0813">Transport</keyword>
<proteinExistence type="predicted"/>
<feature type="transmembrane region" description="Helical" evidence="8">
    <location>
        <begin position="178"/>
        <end position="201"/>
    </location>
</feature>
<keyword evidence="6 8" id="KW-0472">Membrane</keyword>
<feature type="transmembrane region" description="Helical" evidence="8">
    <location>
        <begin position="28"/>
        <end position="50"/>
    </location>
</feature>
<evidence type="ECO:0000256" key="8">
    <source>
        <dbReference type="SAM" id="Phobius"/>
    </source>
</evidence>
<feature type="transmembrane region" description="Helical" evidence="8">
    <location>
        <begin position="327"/>
        <end position="344"/>
    </location>
</feature>
<accession>A0A3B0AHK1</accession>
<dbReference type="Gene3D" id="1.20.1250.20">
    <property type="entry name" value="MFS general substrate transporter like domains"/>
    <property type="match status" value="2"/>
</dbReference>
<feature type="transmembrane region" description="Helical" evidence="8">
    <location>
        <begin position="270"/>
        <end position="289"/>
    </location>
</feature>
<dbReference type="PANTHER" id="PTHR23517">
    <property type="entry name" value="RESISTANCE PROTEIN MDTM, PUTATIVE-RELATED-RELATED"/>
    <property type="match status" value="1"/>
</dbReference>
<keyword evidence="5 8" id="KW-1133">Transmembrane helix</keyword>
<gene>
    <name evidence="9" type="ORF">D7231_33775</name>
</gene>
<feature type="transmembrane region" description="Helical" evidence="8">
    <location>
        <begin position="400"/>
        <end position="419"/>
    </location>
</feature>
<name>A0A3B0AHK1_9ACTN</name>
<dbReference type="InterPro" id="IPR050171">
    <property type="entry name" value="MFS_Transporters"/>
</dbReference>
<dbReference type="EMBL" id="RBAM01000035">
    <property type="protein sequence ID" value="RKN60003.1"/>
    <property type="molecule type" value="Genomic_DNA"/>
</dbReference>
<feature type="transmembrane region" description="Helical" evidence="8">
    <location>
        <begin position="152"/>
        <end position="172"/>
    </location>
</feature>
<dbReference type="Pfam" id="PF07690">
    <property type="entry name" value="MFS_1"/>
    <property type="match status" value="1"/>
</dbReference>